<dbReference type="InterPro" id="IPR050546">
    <property type="entry name" value="Glycosyl_Hydrlase_16"/>
</dbReference>
<dbReference type="GO" id="GO:0004553">
    <property type="term" value="F:hydrolase activity, hydrolyzing O-glycosyl compounds"/>
    <property type="evidence" value="ECO:0007669"/>
    <property type="project" value="InterPro"/>
</dbReference>
<feature type="chain" id="PRO_5040345647" description="GH16 domain-containing protein" evidence="2">
    <location>
        <begin position="22"/>
        <end position="389"/>
    </location>
</feature>
<keyword evidence="2" id="KW-0732">Signal</keyword>
<name>A0A9N9L7K1_9HELO</name>
<dbReference type="PROSITE" id="PS51762">
    <property type="entry name" value="GH16_2"/>
    <property type="match status" value="1"/>
</dbReference>
<dbReference type="EMBL" id="CAJVRL010000094">
    <property type="protein sequence ID" value="CAG8959986.1"/>
    <property type="molecule type" value="Genomic_DNA"/>
</dbReference>
<comment type="caution">
    <text evidence="4">The sequence shown here is derived from an EMBL/GenBank/DDBJ whole genome shotgun (WGS) entry which is preliminary data.</text>
</comment>
<reference evidence="4" key="1">
    <citation type="submission" date="2021-07" db="EMBL/GenBank/DDBJ databases">
        <authorList>
            <person name="Durling M."/>
        </authorList>
    </citation>
    <scope>NUCLEOTIDE SEQUENCE</scope>
</reference>
<evidence type="ECO:0000256" key="1">
    <source>
        <dbReference type="SAM" id="MobiDB-lite"/>
    </source>
</evidence>
<evidence type="ECO:0000313" key="4">
    <source>
        <dbReference type="EMBL" id="CAG8959986.1"/>
    </source>
</evidence>
<dbReference type="OrthoDB" id="192832at2759"/>
<dbReference type="AlphaFoldDB" id="A0A9N9L7K1"/>
<dbReference type="Gene3D" id="2.60.120.200">
    <property type="match status" value="1"/>
</dbReference>
<proteinExistence type="predicted"/>
<feature type="region of interest" description="Disordered" evidence="1">
    <location>
        <begin position="54"/>
        <end position="113"/>
    </location>
</feature>
<sequence length="389" mass="41209">MLPSIFILALLQASTINAAAANPFPAGPFPVGPFPADVNKKPVSFGSSIPVNFATPTPVPAEGAAQPGGKKDEKPNNPKPENPKPNNPKPANPTPTPSVPIVPAPGVPANSSTGVPAIEGFTLTWSDEFKGADGSLPDSKNWIIDVGTSYPGGPANWGTGEIQTYTNKPENVQVVNGQLKITAIGKDKTWTSARVETQRTDFMAQEGKKMIIQASIAMPDVTGPEAIGYWPAFWTLGGNYRGVFTNWPGVGEFDIMENVNGLNKVTGVLHCDVAPGGRCNEMDGIGKNLQCPGKPCQGNLHTYTLTVDRSATPETMTWSVDGQKYHSITEQELGAQLWTQTVQHGHFILLNLAMGGAFPNKVHGADTPLPGTVSGKSLNIDYVAVYNSI</sequence>
<dbReference type="PANTHER" id="PTHR10963:SF60">
    <property type="entry name" value="GRAM-NEGATIVE BACTERIA-BINDING PROTEIN 1-RELATED"/>
    <property type="match status" value="1"/>
</dbReference>
<feature type="signal peptide" evidence="2">
    <location>
        <begin position="1"/>
        <end position="21"/>
    </location>
</feature>
<feature type="domain" description="GH16" evidence="3">
    <location>
        <begin position="72"/>
        <end position="389"/>
    </location>
</feature>
<dbReference type="PANTHER" id="PTHR10963">
    <property type="entry name" value="GLYCOSYL HYDROLASE-RELATED"/>
    <property type="match status" value="1"/>
</dbReference>
<dbReference type="CDD" id="cd02182">
    <property type="entry name" value="GH16_Strep_laminarinase_like"/>
    <property type="match status" value="1"/>
</dbReference>
<organism evidence="4 5">
    <name type="scientific">Hymenoscyphus fraxineus</name>
    <dbReference type="NCBI Taxonomy" id="746836"/>
    <lineage>
        <taxon>Eukaryota</taxon>
        <taxon>Fungi</taxon>
        <taxon>Dikarya</taxon>
        <taxon>Ascomycota</taxon>
        <taxon>Pezizomycotina</taxon>
        <taxon>Leotiomycetes</taxon>
        <taxon>Helotiales</taxon>
        <taxon>Helotiaceae</taxon>
        <taxon>Hymenoscyphus</taxon>
    </lineage>
</organism>
<dbReference type="InterPro" id="IPR013320">
    <property type="entry name" value="ConA-like_dom_sf"/>
</dbReference>
<accession>A0A9N9L7K1</accession>
<dbReference type="GO" id="GO:0005975">
    <property type="term" value="P:carbohydrate metabolic process"/>
    <property type="evidence" value="ECO:0007669"/>
    <property type="project" value="InterPro"/>
</dbReference>
<dbReference type="Pfam" id="PF26113">
    <property type="entry name" value="GH16_XgeA"/>
    <property type="match status" value="1"/>
</dbReference>
<gene>
    <name evidence="4" type="ORF">HYFRA_00012703</name>
</gene>
<evidence type="ECO:0000256" key="2">
    <source>
        <dbReference type="SAM" id="SignalP"/>
    </source>
</evidence>
<keyword evidence="5" id="KW-1185">Reference proteome</keyword>
<dbReference type="SUPFAM" id="SSF49899">
    <property type="entry name" value="Concanavalin A-like lectins/glucanases"/>
    <property type="match status" value="1"/>
</dbReference>
<protein>
    <recommendedName>
        <fullName evidence="3">GH16 domain-containing protein</fullName>
    </recommendedName>
</protein>
<dbReference type="Proteomes" id="UP000696280">
    <property type="component" value="Unassembled WGS sequence"/>
</dbReference>
<evidence type="ECO:0000313" key="5">
    <source>
        <dbReference type="Proteomes" id="UP000696280"/>
    </source>
</evidence>
<dbReference type="InterPro" id="IPR000757">
    <property type="entry name" value="Beta-glucanase-like"/>
</dbReference>
<feature type="compositionally biased region" description="Pro residues" evidence="1">
    <location>
        <begin position="77"/>
        <end position="106"/>
    </location>
</feature>
<evidence type="ECO:0000259" key="3">
    <source>
        <dbReference type="PROSITE" id="PS51762"/>
    </source>
</evidence>